<organism evidence="1">
    <name type="scientific">bioreactor metagenome</name>
    <dbReference type="NCBI Taxonomy" id="1076179"/>
    <lineage>
        <taxon>unclassified sequences</taxon>
        <taxon>metagenomes</taxon>
        <taxon>ecological metagenomes</taxon>
    </lineage>
</organism>
<name>A0A645A7Z5_9ZZZZ</name>
<proteinExistence type="predicted"/>
<comment type="caution">
    <text evidence="1">The sequence shown here is derived from an EMBL/GenBank/DDBJ whole genome shotgun (WGS) entry which is preliminary data.</text>
</comment>
<reference evidence="1" key="1">
    <citation type="submission" date="2019-08" db="EMBL/GenBank/DDBJ databases">
        <authorList>
            <person name="Kucharzyk K."/>
            <person name="Murdoch R.W."/>
            <person name="Higgins S."/>
            <person name="Loffler F."/>
        </authorList>
    </citation>
    <scope>NUCLEOTIDE SEQUENCE</scope>
</reference>
<dbReference type="AlphaFoldDB" id="A0A645A7Z5"/>
<dbReference type="EMBL" id="VSSQ01012470">
    <property type="protein sequence ID" value="MPM49305.1"/>
    <property type="molecule type" value="Genomic_DNA"/>
</dbReference>
<accession>A0A645A7Z5</accession>
<protein>
    <submittedName>
        <fullName evidence="1">Uncharacterized protein</fullName>
    </submittedName>
</protein>
<evidence type="ECO:0000313" key="1">
    <source>
        <dbReference type="EMBL" id="MPM49305.1"/>
    </source>
</evidence>
<gene>
    <name evidence="1" type="ORF">SDC9_96034</name>
</gene>
<sequence>MGIVSAGVAHSINFGDRHFGPFEVIGVLLNFEGVHIGPQHDGLAGAAGVKRCGKGLFRDHGNRKSQLLHFILRKAGSEVLKAAKLRMLVQRTAQGYHALLGRFDLSDDGLCIEHITYLPLPWHHRQTASTPCSRAQVPAHQCQSAPCGSQP</sequence>